<keyword evidence="12" id="KW-1185">Reference proteome</keyword>
<feature type="compositionally biased region" description="Acidic residues" evidence="9">
    <location>
        <begin position="89"/>
        <end position="98"/>
    </location>
</feature>
<dbReference type="PRINTS" id="PR00103">
    <property type="entry name" value="CAMPKINASE"/>
</dbReference>
<comment type="caution">
    <text evidence="11">The sequence shown here is derived from an EMBL/GenBank/DDBJ whole genome shotgun (WGS) entry which is preliminary data.</text>
</comment>
<dbReference type="PROSITE" id="PS00889">
    <property type="entry name" value="CNMP_BINDING_2"/>
    <property type="match status" value="2"/>
</dbReference>
<keyword evidence="4" id="KW-0677">Repeat</keyword>
<protein>
    <recommendedName>
        <fullName evidence="7">cAMP-dependent protein kinase type II regulatory subunit</fullName>
    </recommendedName>
</protein>
<evidence type="ECO:0000256" key="7">
    <source>
        <dbReference type="ARBA" id="ARBA00067959"/>
    </source>
</evidence>
<comment type="similarity">
    <text evidence="1">Belongs to the cAMP-dependent kinase regulatory chain family.</text>
</comment>
<dbReference type="PIRSF" id="PIRSF000548">
    <property type="entry name" value="PK_regulatory"/>
    <property type="match status" value="1"/>
</dbReference>
<evidence type="ECO:0000256" key="2">
    <source>
        <dbReference type="ARBA" id="ARBA00022553"/>
    </source>
</evidence>
<evidence type="ECO:0000256" key="5">
    <source>
        <dbReference type="ARBA" id="ARBA00022741"/>
    </source>
</evidence>
<dbReference type="InterPro" id="IPR018490">
    <property type="entry name" value="cNMP-bd_dom_sf"/>
</dbReference>
<feature type="region of interest" description="Disordered" evidence="9">
    <location>
        <begin position="55"/>
        <end position="103"/>
    </location>
</feature>
<dbReference type="PANTHER" id="PTHR11635:SF152">
    <property type="entry name" value="CAMP-DEPENDENT PROTEIN KINASE TYPE I REGULATORY SUBUNIT-RELATED"/>
    <property type="match status" value="1"/>
</dbReference>
<dbReference type="FunFam" id="2.60.120.10:FF:000017">
    <property type="entry name" value="cAMP-dependent protein kinase type II regulatory subunit"/>
    <property type="match status" value="1"/>
</dbReference>
<dbReference type="InterPro" id="IPR000595">
    <property type="entry name" value="cNMP-bd_dom"/>
</dbReference>
<keyword evidence="3 8" id="KW-0116">cAMP-binding</keyword>
<evidence type="ECO:0000256" key="1">
    <source>
        <dbReference type="ARBA" id="ARBA00005753"/>
    </source>
</evidence>
<evidence type="ECO:0000259" key="10">
    <source>
        <dbReference type="PROSITE" id="PS50042"/>
    </source>
</evidence>
<dbReference type="Proteomes" id="UP001347796">
    <property type="component" value="Unassembled WGS sequence"/>
</dbReference>
<evidence type="ECO:0000256" key="6">
    <source>
        <dbReference type="ARBA" id="ARBA00023149"/>
    </source>
</evidence>
<evidence type="ECO:0000256" key="3">
    <source>
        <dbReference type="ARBA" id="ARBA00022566"/>
    </source>
</evidence>
<dbReference type="SUPFAM" id="SSF47391">
    <property type="entry name" value="Dimerization-anchoring domain of cAMP-dependent PK regulatory subunit"/>
    <property type="match status" value="1"/>
</dbReference>
<dbReference type="InterPro" id="IPR050503">
    <property type="entry name" value="cAMP-dep_PK_reg_su-like"/>
</dbReference>
<proteinExistence type="inferred from homology"/>
<evidence type="ECO:0000256" key="8">
    <source>
        <dbReference type="PIRSR" id="PIRSR000548-1"/>
    </source>
</evidence>
<feature type="compositionally biased region" description="Acidic residues" evidence="9">
    <location>
        <begin position="55"/>
        <end position="65"/>
    </location>
</feature>
<evidence type="ECO:0000313" key="11">
    <source>
        <dbReference type="EMBL" id="KAK6178687.1"/>
    </source>
</evidence>
<dbReference type="SMART" id="SM00394">
    <property type="entry name" value="RIIa"/>
    <property type="match status" value="1"/>
</dbReference>
<feature type="domain" description="Cyclic nucleotide-binding" evidence="10">
    <location>
        <begin position="121"/>
        <end position="240"/>
    </location>
</feature>
<name>A0AAN8JJ96_PATCE</name>
<feature type="binding site" evidence="8">
    <location>
        <position position="322"/>
    </location>
    <ligand>
        <name>3',5'-cyclic AMP</name>
        <dbReference type="ChEBI" id="CHEBI:58165"/>
        <label>2</label>
    </ligand>
</feature>
<dbReference type="GO" id="GO:0005952">
    <property type="term" value="C:cAMP-dependent protein kinase complex"/>
    <property type="evidence" value="ECO:0007669"/>
    <property type="project" value="InterPro"/>
</dbReference>
<sequence length="366" mass="41870">MNLEIPDGLGDLLRDFTVSVLRERPGDLYDFAVEYFTRARETRRPKEVPMYIVVDSDEEAGEPDPEMFKPKNTRNRYARRQSVSAERYDPEEDDDDEDRVVHPKTDAQRERLTEAVSGILLFRSLDSDQMQEVIDAMFEKKVKPGETVIRQGDDGDNFYVIDDGIYDVSVNIKGSEKQVHTFDNRGSFGELALMYNMPRSATVIANSAGTLWAMDRNSFRRIVLKSAFKKRKKYETLLENVTILQSLDVYERMTLADALHSKVYQEGEAIIKQGDDADGIYFVEDGHIRITIDNPEGSEQEIATRSTGTYFGELALIENKPRTANVYAVGKVKVAFLERECFERLLGPCVDIMKRNSQLYTMYVGK</sequence>
<dbReference type="GO" id="GO:0004862">
    <property type="term" value="F:cAMP-dependent protein kinase inhibitor activity"/>
    <property type="evidence" value="ECO:0007669"/>
    <property type="project" value="TreeGrafter"/>
</dbReference>
<dbReference type="CDD" id="cd12099">
    <property type="entry name" value="DD_RII_PKA"/>
    <property type="match status" value="1"/>
</dbReference>
<feature type="binding site" evidence="8">
    <location>
        <position position="313"/>
    </location>
    <ligand>
        <name>3',5'-cyclic AMP</name>
        <dbReference type="ChEBI" id="CHEBI:58165"/>
        <label>2</label>
    </ligand>
</feature>
<dbReference type="PANTHER" id="PTHR11635">
    <property type="entry name" value="CAMP-DEPENDENT PROTEIN KINASE REGULATORY CHAIN"/>
    <property type="match status" value="1"/>
</dbReference>
<accession>A0AAN8JJ96</accession>
<reference evidence="11 12" key="1">
    <citation type="submission" date="2024-01" db="EMBL/GenBank/DDBJ databases">
        <title>The genome of the rayed Mediterranean limpet Patella caerulea (Linnaeus, 1758).</title>
        <authorList>
            <person name="Anh-Thu Weber A."/>
            <person name="Halstead-Nussloch G."/>
        </authorList>
    </citation>
    <scope>NUCLEOTIDE SEQUENCE [LARGE SCALE GENOMIC DNA]</scope>
    <source>
        <strain evidence="11">AATW-2023a</strain>
        <tissue evidence="11">Whole specimen</tissue>
    </source>
</reference>
<dbReference type="InterPro" id="IPR018488">
    <property type="entry name" value="cNMP-bd_CS"/>
</dbReference>
<dbReference type="Gene3D" id="2.60.120.10">
    <property type="entry name" value="Jelly Rolls"/>
    <property type="match status" value="2"/>
</dbReference>
<evidence type="ECO:0000313" key="12">
    <source>
        <dbReference type="Proteomes" id="UP001347796"/>
    </source>
</evidence>
<dbReference type="FunFam" id="1.20.890.10:FF:000002">
    <property type="entry name" value="cAMP-dependent protein kinase type II-alpha regulatory subunit"/>
    <property type="match status" value="1"/>
</dbReference>
<dbReference type="GO" id="GO:0030552">
    <property type="term" value="F:cAMP binding"/>
    <property type="evidence" value="ECO:0007669"/>
    <property type="project" value="UniProtKB-KW"/>
</dbReference>
<dbReference type="Gene3D" id="1.20.890.10">
    <property type="entry name" value="cAMP-dependent protein kinase regulatory subunit, dimerization-anchoring domain"/>
    <property type="match status" value="1"/>
</dbReference>
<dbReference type="InterPro" id="IPR012198">
    <property type="entry name" value="cAMP_dep_PK_reg_su"/>
</dbReference>
<dbReference type="SUPFAM" id="SSF51206">
    <property type="entry name" value="cAMP-binding domain-like"/>
    <property type="match status" value="2"/>
</dbReference>
<dbReference type="CDD" id="cd00038">
    <property type="entry name" value="CAP_ED"/>
    <property type="match status" value="2"/>
</dbReference>
<dbReference type="PROSITE" id="PS50042">
    <property type="entry name" value="CNMP_BINDING_3"/>
    <property type="match status" value="2"/>
</dbReference>
<evidence type="ECO:0000256" key="9">
    <source>
        <dbReference type="SAM" id="MobiDB-lite"/>
    </source>
</evidence>
<dbReference type="Pfam" id="PF00027">
    <property type="entry name" value="cNMP_binding"/>
    <property type="match status" value="2"/>
</dbReference>
<dbReference type="GO" id="GO:0034236">
    <property type="term" value="F:protein kinase A catalytic subunit binding"/>
    <property type="evidence" value="ECO:0007669"/>
    <property type="project" value="TreeGrafter"/>
</dbReference>
<dbReference type="InterPro" id="IPR003117">
    <property type="entry name" value="cAMP_dep_PK_reg_su_I/II_a/b"/>
</dbReference>
<dbReference type="GO" id="GO:0005829">
    <property type="term" value="C:cytosol"/>
    <property type="evidence" value="ECO:0007669"/>
    <property type="project" value="TreeGrafter"/>
</dbReference>
<feature type="domain" description="Cyclic nucleotide-binding" evidence="10">
    <location>
        <begin position="243"/>
        <end position="363"/>
    </location>
</feature>
<organism evidence="11 12">
    <name type="scientific">Patella caerulea</name>
    <name type="common">Rayed Mediterranean limpet</name>
    <dbReference type="NCBI Taxonomy" id="87958"/>
    <lineage>
        <taxon>Eukaryota</taxon>
        <taxon>Metazoa</taxon>
        <taxon>Spiralia</taxon>
        <taxon>Lophotrochozoa</taxon>
        <taxon>Mollusca</taxon>
        <taxon>Gastropoda</taxon>
        <taxon>Patellogastropoda</taxon>
        <taxon>Patelloidea</taxon>
        <taxon>Patellidae</taxon>
        <taxon>Patella</taxon>
    </lineage>
</organism>
<keyword evidence="5 8" id="KW-0547">Nucleotide-binding</keyword>
<dbReference type="EMBL" id="JAZGQO010000008">
    <property type="protein sequence ID" value="KAK6178687.1"/>
    <property type="molecule type" value="Genomic_DNA"/>
</dbReference>
<dbReference type="PROSITE" id="PS00888">
    <property type="entry name" value="CNMP_BINDING_1"/>
    <property type="match status" value="2"/>
</dbReference>
<dbReference type="SMART" id="SM00100">
    <property type="entry name" value="cNMP"/>
    <property type="match status" value="2"/>
</dbReference>
<feature type="binding site" evidence="8">
    <location>
        <position position="190"/>
    </location>
    <ligand>
        <name>3',5'-cyclic AMP</name>
        <dbReference type="ChEBI" id="CHEBI:58165"/>
        <label>1</label>
    </ligand>
</feature>
<keyword evidence="6 8" id="KW-0114">cAMP</keyword>
<evidence type="ECO:0000256" key="4">
    <source>
        <dbReference type="ARBA" id="ARBA00022737"/>
    </source>
</evidence>
<dbReference type="Pfam" id="PF02197">
    <property type="entry name" value="RIIa"/>
    <property type="match status" value="1"/>
</dbReference>
<dbReference type="FunFam" id="2.60.120.10:FF:000108">
    <property type="entry name" value="cAMP-dependent protein kinase type II regulatory subunit"/>
    <property type="match status" value="1"/>
</dbReference>
<dbReference type="InterPro" id="IPR014710">
    <property type="entry name" value="RmlC-like_jellyroll"/>
</dbReference>
<dbReference type="AlphaFoldDB" id="A0AAN8JJ96"/>
<keyword evidence="2" id="KW-0597">Phosphoprotein</keyword>
<gene>
    <name evidence="11" type="ORF">SNE40_011213</name>
</gene>
<feature type="binding site" evidence="8">
    <location>
        <position position="199"/>
    </location>
    <ligand>
        <name>3',5'-cyclic AMP</name>
        <dbReference type="ChEBI" id="CHEBI:58165"/>
        <label>1</label>
    </ligand>
</feature>